<dbReference type="EMBL" id="BGPR01037168">
    <property type="protein sequence ID" value="GBO12706.1"/>
    <property type="molecule type" value="Genomic_DNA"/>
</dbReference>
<comment type="caution">
    <text evidence="2">The sequence shown here is derived from an EMBL/GenBank/DDBJ whole genome shotgun (WGS) entry which is preliminary data.</text>
</comment>
<evidence type="ECO:0000256" key="1">
    <source>
        <dbReference type="SAM" id="MobiDB-lite"/>
    </source>
</evidence>
<keyword evidence="4" id="KW-1185">Reference proteome</keyword>
<feature type="compositionally biased region" description="Basic and acidic residues" evidence="1">
    <location>
        <begin position="11"/>
        <end position="28"/>
    </location>
</feature>
<gene>
    <name evidence="2" type="ORF">AVEN_240542_1</name>
    <name evidence="3" type="ORF">AVEN_39594_1</name>
</gene>
<accession>A0A4Y2UM17</accession>
<feature type="compositionally biased region" description="Polar residues" evidence="1">
    <location>
        <begin position="35"/>
        <end position="44"/>
    </location>
</feature>
<evidence type="ECO:0000313" key="4">
    <source>
        <dbReference type="Proteomes" id="UP000499080"/>
    </source>
</evidence>
<feature type="region of interest" description="Disordered" evidence="1">
    <location>
        <begin position="1"/>
        <end position="50"/>
    </location>
</feature>
<reference evidence="2 4" key="1">
    <citation type="journal article" date="2019" name="Sci. Rep.">
        <title>Orb-weaving spider Araneus ventricosus genome elucidates the spidroin gene catalogue.</title>
        <authorList>
            <person name="Kono N."/>
            <person name="Nakamura H."/>
            <person name="Ohtoshi R."/>
            <person name="Moran D.A.P."/>
            <person name="Shinohara A."/>
            <person name="Yoshida Y."/>
            <person name="Fujiwara M."/>
            <person name="Mori M."/>
            <person name="Tomita M."/>
            <person name="Arakawa K."/>
        </authorList>
    </citation>
    <scope>NUCLEOTIDE SEQUENCE [LARGE SCALE GENOMIC DNA]</scope>
</reference>
<evidence type="ECO:0000313" key="2">
    <source>
        <dbReference type="EMBL" id="GBO12706.1"/>
    </source>
</evidence>
<dbReference type="AlphaFoldDB" id="A0A4Y2UM17"/>
<protein>
    <submittedName>
        <fullName evidence="2">Uncharacterized protein</fullName>
    </submittedName>
</protein>
<evidence type="ECO:0000313" key="3">
    <source>
        <dbReference type="EMBL" id="GBO12707.1"/>
    </source>
</evidence>
<proteinExistence type="predicted"/>
<sequence>MEYLGGGGTVADDRKTSKFENSESRDGLVVRSRLRGQTVSSSELDSTEDPPCKWDYYTLNHTYGAKHPTAGVVRKFEDWLLAQMSSSSSDRGSKLRGLSKTNSRVASKWDVNITKLSSESIPEIIPAL</sequence>
<name>A0A4Y2UM17_ARAVE</name>
<dbReference type="EMBL" id="BGPR01037169">
    <property type="protein sequence ID" value="GBO12707.1"/>
    <property type="molecule type" value="Genomic_DNA"/>
</dbReference>
<dbReference type="Proteomes" id="UP000499080">
    <property type="component" value="Unassembled WGS sequence"/>
</dbReference>
<organism evidence="2 4">
    <name type="scientific">Araneus ventricosus</name>
    <name type="common">Orbweaver spider</name>
    <name type="synonym">Epeira ventricosa</name>
    <dbReference type="NCBI Taxonomy" id="182803"/>
    <lineage>
        <taxon>Eukaryota</taxon>
        <taxon>Metazoa</taxon>
        <taxon>Ecdysozoa</taxon>
        <taxon>Arthropoda</taxon>
        <taxon>Chelicerata</taxon>
        <taxon>Arachnida</taxon>
        <taxon>Araneae</taxon>
        <taxon>Araneomorphae</taxon>
        <taxon>Entelegynae</taxon>
        <taxon>Araneoidea</taxon>
        <taxon>Araneidae</taxon>
        <taxon>Araneus</taxon>
    </lineage>
</organism>